<organism evidence="1 2">
    <name type="scientific">Macroventuria anomochaeta</name>
    <dbReference type="NCBI Taxonomy" id="301207"/>
    <lineage>
        <taxon>Eukaryota</taxon>
        <taxon>Fungi</taxon>
        <taxon>Dikarya</taxon>
        <taxon>Ascomycota</taxon>
        <taxon>Pezizomycotina</taxon>
        <taxon>Dothideomycetes</taxon>
        <taxon>Pleosporomycetidae</taxon>
        <taxon>Pleosporales</taxon>
        <taxon>Pleosporineae</taxon>
        <taxon>Didymellaceae</taxon>
        <taxon>Macroventuria</taxon>
    </lineage>
</organism>
<accession>A0ACB6RZ71</accession>
<sequence>MLRITLWRVFKLVVALVWCLSVVLSIVWLALPFPSVSVEERATYIQNTLAAGKPVVAAWDVEPFQRTDQRALDADWCSDCTSVLFHWQFARLYNKVQILLAPHESYYRDRPFELAGHFNFARVWNERATGRNNTWSPYFADLWSASTMVPAGREDEHISQGWFHEVDRHLIQHTFHKWTTDVDIRAVIPGPGVVEFWRGVAIDRAFDHASDSWADPLNKNDILQDHTRTPVVYEQMRLDEHDIDLVASFEATENADIKDIVVRELKGYLPSRTWPIRQKLILQFPCFIVGPVMLFKAADDFLASRFAGSLVTLFVVLPIYIGVVCCNWVSAGCPNVFTWVSRFWMTRFLIPKRWQKAPKTQRFWGPSGPMKSDLDKRKLEEKKEAEMP</sequence>
<reference evidence="1" key="1">
    <citation type="journal article" date="2020" name="Stud. Mycol.">
        <title>101 Dothideomycetes genomes: a test case for predicting lifestyles and emergence of pathogens.</title>
        <authorList>
            <person name="Haridas S."/>
            <person name="Albert R."/>
            <person name="Binder M."/>
            <person name="Bloem J."/>
            <person name="Labutti K."/>
            <person name="Salamov A."/>
            <person name="Andreopoulos B."/>
            <person name="Baker S."/>
            <person name="Barry K."/>
            <person name="Bills G."/>
            <person name="Bluhm B."/>
            <person name="Cannon C."/>
            <person name="Castanera R."/>
            <person name="Culley D."/>
            <person name="Daum C."/>
            <person name="Ezra D."/>
            <person name="Gonzalez J."/>
            <person name="Henrissat B."/>
            <person name="Kuo A."/>
            <person name="Liang C."/>
            <person name="Lipzen A."/>
            <person name="Lutzoni F."/>
            <person name="Magnuson J."/>
            <person name="Mondo S."/>
            <person name="Nolan M."/>
            <person name="Ohm R."/>
            <person name="Pangilinan J."/>
            <person name="Park H.-J."/>
            <person name="Ramirez L."/>
            <person name="Alfaro M."/>
            <person name="Sun H."/>
            <person name="Tritt A."/>
            <person name="Yoshinaga Y."/>
            <person name="Zwiers L.-H."/>
            <person name="Turgeon B."/>
            <person name="Goodwin S."/>
            <person name="Spatafora J."/>
            <person name="Crous P."/>
            <person name="Grigoriev I."/>
        </authorList>
    </citation>
    <scope>NUCLEOTIDE SEQUENCE</scope>
    <source>
        <strain evidence="1">CBS 525.71</strain>
    </source>
</reference>
<gene>
    <name evidence="1" type="ORF">BU25DRAFT_411125</name>
</gene>
<keyword evidence="2" id="KW-1185">Reference proteome</keyword>
<evidence type="ECO:0000313" key="1">
    <source>
        <dbReference type="EMBL" id="KAF2627017.1"/>
    </source>
</evidence>
<evidence type="ECO:0000313" key="2">
    <source>
        <dbReference type="Proteomes" id="UP000799754"/>
    </source>
</evidence>
<protein>
    <submittedName>
        <fullName evidence="1">Uncharacterized protein</fullName>
    </submittedName>
</protein>
<dbReference type="EMBL" id="MU006718">
    <property type="protein sequence ID" value="KAF2627017.1"/>
    <property type="molecule type" value="Genomic_DNA"/>
</dbReference>
<dbReference type="Proteomes" id="UP000799754">
    <property type="component" value="Unassembled WGS sequence"/>
</dbReference>
<proteinExistence type="predicted"/>
<name>A0ACB6RZ71_9PLEO</name>
<comment type="caution">
    <text evidence="1">The sequence shown here is derived from an EMBL/GenBank/DDBJ whole genome shotgun (WGS) entry which is preliminary data.</text>
</comment>